<keyword evidence="1" id="KW-0812">Transmembrane</keyword>
<keyword evidence="1" id="KW-0472">Membrane</keyword>
<organism evidence="2 3">
    <name type="scientific">Bursaphelenchus okinawaensis</name>
    <dbReference type="NCBI Taxonomy" id="465554"/>
    <lineage>
        <taxon>Eukaryota</taxon>
        <taxon>Metazoa</taxon>
        <taxon>Ecdysozoa</taxon>
        <taxon>Nematoda</taxon>
        <taxon>Chromadorea</taxon>
        <taxon>Rhabditida</taxon>
        <taxon>Tylenchina</taxon>
        <taxon>Tylenchomorpha</taxon>
        <taxon>Aphelenchoidea</taxon>
        <taxon>Aphelenchoididae</taxon>
        <taxon>Bursaphelenchus</taxon>
    </lineage>
</organism>
<dbReference type="EMBL" id="CAJFCW020000002">
    <property type="protein sequence ID" value="CAG9089632.1"/>
    <property type="molecule type" value="Genomic_DNA"/>
</dbReference>
<evidence type="ECO:0000313" key="2">
    <source>
        <dbReference type="EMBL" id="CAD5209574.1"/>
    </source>
</evidence>
<feature type="transmembrane region" description="Helical" evidence="1">
    <location>
        <begin position="12"/>
        <end position="37"/>
    </location>
</feature>
<dbReference type="AlphaFoldDB" id="A0A811K1B5"/>
<sequence length="130" mass="14611">MFFGVTSLFAWWIGLGVSALIGGLILVACAACLMYAVQTGRNKFYWPFLVCNLLYIIIKVVLLVISWLSYYNNPATKDGLSAEESAEGKDPLHDMKIILPIVTALYSIEILLQIWFEYVVGKSYRRLGIP</sequence>
<reference evidence="2" key="1">
    <citation type="submission" date="2020-09" db="EMBL/GenBank/DDBJ databases">
        <authorList>
            <person name="Kikuchi T."/>
        </authorList>
    </citation>
    <scope>NUCLEOTIDE SEQUENCE</scope>
    <source>
        <strain evidence="2">SH1</strain>
    </source>
</reference>
<dbReference type="Proteomes" id="UP000783686">
    <property type="component" value="Unassembled WGS sequence"/>
</dbReference>
<protein>
    <submittedName>
        <fullName evidence="2">Uncharacterized protein</fullName>
    </submittedName>
</protein>
<gene>
    <name evidence="2" type="ORF">BOKJ2_LOCUS2755</name>
</gene>
<keyword evidence="1" id="KW-1133">Transmembrane helix</keyword>
<name>A0A811K1B5_9BILA</name>
<dbReference type="EMBL" id="CAJFDH010000002">
    <property type="protein sequence ID" value="CAD5209574.1"/>
    <property type="molecule type" value="Genomic_DNA"/>
</dbReference>
<feature type="transmembrane region" description="Helical" evidence="1">
    <location>
        <begin position="44"/>
        <end position="70"/>
    </location>
</feature>
<dbReference type="OrthoDB" id="10666744at2759"/>
<dbReference type="Proteomes" id="UP000614601">
    <property type="component" value="Unassembled WGS sequence"/>
</dbReference>
<proteinExistence type="predicted"/>
<comment type="caution">
    <text evidence="2">The sequence shown here is derived from an EMBL/GenBank/DDBJ whole genome shotgun (WGS) entry which is preliminary data.</text>
</comment>
<evidence type="ECO:0000256" key="1">
    <source>
        <dbReference type="SAM" id="Phobius"/>
    </source>
</evidence>
<accession>A0A811K1B5</accession>
<keyword evidence="3" id="KW-1185">Reference proteome</keyword>
<feature type="transmembrane region" description="Helical" evidence="1">
    <location>
        <begin position="97"/>
        <end position="116"/>
    </location>
</feature>
<evidence type="ECO:0000313" key="3">
    <source>
        <dbReference type="Proteomes" id="UP000614601"/>
    </source>
</evidence>